<reference evidence="6 7" key="1">
    <citation type="submission" date="2023-03" db="EMBL/GenBank/DDBJ databases">
        <title>Draft assemblies of triclosan tolerant bacteria isolated from returned activated sludge.</title>
        <authorList>
            <person name="Van Hamelsveld S."/>
        </authorList>
    </citation>
    <scope>NUCLEOTIDE SEQUENCE [LARGE SCALE GENOMIC DNA]</scope>
    <source>
        <strain evidence="6 7">GW210010_S58</strain>
    </source>
</reference>
<dbReference type="InterPro" id="IPR016102">
    <property type="entry name" value="Succinyl-CoA_synth-like"/>
</dbReference>
<evidence type="ECO:0000256" key="4">
    <source>
        <dbReference type="PROSITE-ProRule" id="PRU00409"/>
    </source>
</evidence>
<feature type="non-terminal residue" evidence="6">
    <location>
        <position position="1"/>
    </location>
</feature>
<evidence type="ECO:0000313" key="6">
    <source>
        <dbReference type="EMBL" id="MDF3835334.1"/>
    </source>
</evidence>
<keyword evidence="1 6" id="KW-0436">Ligase</keyword>
<dbReference type="Gene3D" id="3.40.50.261">
    <property type="entry name" value="Succinyl-CoA synthetase domains"/>
    <property type="match status" value="1"/>
</dbReference>
<protein>
    <submittedName>
        <fullName evidence="6">Acetate--CoA ligase family protein</fullName>
    </submittedName>
</protein>
<accession>A0ABT6ARS5</accession>
<evidence type="ECO:0000259" key="5">
    <source>
        <dbReference type="PROSITE" id="PS50975"/>
    </source>
</evidence>
<dbReference type="GO" id="GO:0016874">
    <property type="term" value="F:ligase activity"/>
    <property type="evidence" value="ECO:0007669"/>
    <property type="project" value="UniProtKB-KW"/>
</dbReference>
<gene>
    <name evidence="6" type="ORF">P3W85_20575</name>
</gene>
<comment type="caution">
    <text evidence="6">The sequence shown here is derived from an EMBL/GenBank/DDBJ whole genome shotgun (WGS) entry which is preliminary data.</text>
</comment>
<dbReference type="Gene3D" id="3.30.1490.20">
    <property type="entry name" value="ATP-grasp fold, A domain"/>
    <property type="match status" value="1"/>
</dbReference>
<dbReference type="InterPro" id="IPR011761">
    <property type="entry name" value="ATP-grasp"/>
</dbReference>
<dbReference type="InterPro" id="IPR013815">
    <property type="entry name" value="ATP_grasp_subdomain_1"/>
</dbReference>
<dbReference type="SUPFAM" id="SSF56059">
    <property type="entry name" value="Glutathione synthetase ATP-binding domain-like"/>
    <property type="match status" value="1"/>
</dbReference>
<dbReference type="InterPro" id="IPR051538">
    <property type="entry name" value="Acyl-CoA_Synth/Transferase"/>
</dbReference>
<keyword evidence="2 4" id="KW-0547">Nucleotide-binding</keyword>
<dbReference type="PANTHER" id="PTHR43334:SF1">
    <property type="entry name" value="3-HYDROXYPROPIONATE--COA LIGASE [ADP-FORMING]"/>
    <property type="match status" value="1"/>
</dbReference>
<feature type="domain" description="ATP-grasp" evidence="5">
    <location>
        <begin position="123"/>
        <end position="159"/>
    </location>
</feature>
<dbReference type="SUPFAM" id="SSF52210">
    <property type="entry name" value="Succinyl-CoA synthetase domains"/>
    <property type="match status" value="1"/>
</dbReference>
<dbReference type="Gene3D" id="3.30.470.20">
    <property type="entry name" value="ATP-grasp fold, B domain"/>
    <property type="match status" value="1"/>
</dbReference>
<dbReference type="Proteomes" id="UP001216674">
    <property type="component" value="Unassembled WGS sequence"/>
</dbReference>
<dbReference type="EMBL" id="JARJLM010000351">
    <property type="protein sequence ID" value="MDF3835334.1"/>
    <property type="molecule type" value="Genomic_DNA"/>
</dbReference>
<evidence type="ECO:0000256" key="3">
    <source>
        <dbReference type="ARBA" id="ARBA00022840"/>
    </source>
</evidence>
<dbReference type="RefSeq" id="WP_276266147.1">
    <property type="nucleotide sequence ID" value="NZ_JARJLM010000351.1"/>
</dbReference>
<evidence type="ECO:0000256" key="1">
    <source>
        <dbReference type="ARBA" id="ARBA00022598"/>
    </source>
</evidence>
<keyword evidence="3 4" id="KW-0067">ATP-binding</keyword>
<dbReference type="PANTHER" id="PTHR43334">
    <property type="entry name" value="ACETATE--COA LIGASE [ADP-FORMING]"/>
    <property type="match status" value="1"/>
</dbReference>
<name>A0ABT6ARS5_9BURK</name>
<keyword evidence="7" id="KW-1185">Reference proteome</keyword>
<proteinExistence type="predicted"/>
<sequence length="337" mass="36513">LYYRTLSALFDDARFSAVVVGLIQTDPVTCAIKMPPVLRAVRELRPQKPVICAGLDEGAIVPAEYIDQMRELGVPYFPSTERALRAVARLSELGTRDFAESAHEPVAADLPRQGDVVPEYRAKQILAPLGIPFAPGELATNLDAALTIADRIGYPIALKMQAVELSHKSDVGGVILGIDCADNLRAAWMQLDDNLKRHAPDVVLDGVLVEKMGSRGLEMIVGARNDPQWGPVILVGLGGVTAEITRDVRLLAHDLPMEAVVHELRQLRGAALLQGYRGEPPLDVEALARVVVNLGALLQSEPRIREIDLNPVIVYRQGSGVLALDALMLVKPCELST</sequence>
<organism evidence="6 7">
    <name type="scientific">Cupriavidus basilensis</name>
    <dbReference type="NCBI Taxonomy" id="68895"/>
    <lineage>
        <taxon>Bacteria</taxon>
        <taxon>Pseudomonadati</taxon>
        <taxon>Pseudomonadota</taxon>
        <taxon>Betaproteobacteria</taxon>
        <taxon>Burkholderiales</taxon>
        <taxon>Burkholderiaceae</taxon>
        <taxon>Cupriavidus</taxon>
    </lineage>
</organism>
<dbReference type="Pfam" id="PF13549">
    <property type="entry name" value="ATP-grasp_5"/>
    <property type="match status" value="1"/>
</dbReference>
<evidence type="ECO:0000313" key="7">
    <source>
        <dbReference type="Proteomes" id="UP001216674"/>
    </source>
</evidence>
<dbReference type="PROSITE" id="PS50975">
    <property type="entry name" value="ATP_GRASP"/>
    <property type="match status" value="1"/>
</dbReference>
<evidence type="ECO:0000256" key="2">
    <source>
        <dbReference type="ARBA" id="ARBA00022741"/>
    </source>
</evidence>